<sequence length="415" mass="49157">MQQNMLIQECIHHITKEGYRIPVRKFLRQCRYPTYEEYFNIDDKKFITKEIRRMLMEKIISPFNDDELKNCRYHLNPIFVHHGTKKDRIIVDCRNLNSVVNVEKFTYESIEFVSSLIYSDKLFMTSIDLSSAYHAIYIHKDSQYLLCFKFRDRIYKFYRLIFGLSTAPYIFQRILKIPLNKFRERPSILLSSYLDDIILIARERNNLHEETKALYQLPNKCGFNINNEKSILEPSRALEHLGYIINLNNNCIEVNYKRISKILNLINDIINSKRISYRKLACLLRTAISMKFVYDNIMLYITPLYGVLTYGLIGLKKSYDNMVSITKKEIEALNDLKTYVEKNKAVPVIHKIKEKFVNIFTDASNESMGIYIRKLGVKISKKFNKIERLAYKYKRTTCHKNIHGYSPGSVTDKKN</sequence>
<name>A0A0K0FTD4_STRVS</name>
<dbReference type="Proteomes" id="UP000035680">
    <property type="component" value="Unassembled WGS sequence"/>
</dbReference>
<feature type="domain" description="Reverse transcriptase" evidence="2">
    <location>
        <begin position="1"/>
        <end position="245"/>
    </location>
</feature>
<reference evidence="4" key="2">
    <citation type="submission" date="2015-08" db="UniProtKB">
        <authorList>
            <consortium name="WormBaseParasite"/>
        </authorList>
    </citation>
    <scope>IDENTIFICATION</scope>
</reference>
<dbReference type="PANTHER" id="PTHR33050">
    <property type="entry name" value="REVERSE TRANSCRIPTASE DOMAIN-CONTAINING PROTEIN"/>
    <property type="match status" value="1"/>
</dbReference>
<dbReference type="PANTHER" id="PTHR33050:SF7">
    <property type="entry name" value="RIBONUCLEASE H"/>
    <property type="match status" value="1"/>
</dbReference>
<reference evidence="3" key="1">
    <citation type="submission" date="2014-07" db="EMBL/GenBank/DDBJ databases">
        <authorList>
            <person name="Martin A.A"/>
            <person name="De Silva N."/>
        </authorList>
    </citation>
    <scope>NUCLEOTIDE SEQUENCE</scope>
</reference>
<dbReference type="Gene3D" id="3.10.10.10">
    <property type="entry name" value="HIV Type 1 Reverse Transcriptase, subunit A, domain 1"/>
    <property type="match status" value="1"/>
</dbReference>
<dbReference type="SUPFAM" id="SSF56672">
    <property type="entry name" value="DNA/RNA polymerases"/>
    <property type="match status" value="1"/>
</dbReference>
<feature type="transmembrane region" description="Helical" evidence="1">
    <location>
        <begin position="297"/>
        <end position="315"/>
    </location>
</feature>
<dbReference type="Pfam" id="PF00078">
    <property type="entry name" value="RVT_1"/>
    <property type="match status" value="1"/>
</dbReference>
<evidence type="ECO:0000259" key="2">
    <source>
        <dbReference type="PROSITE" id="PS50878"/>
    </source>
</evidence>
<dbReference type="InterPro" id="IPR000477">
    <property type="entry name" value="RT_dom"/>
</dbReference>
<evidence type="ECO:0000313" key="4">
    <source>
        <dbReference type="WBParaSite" id="SVE_1523800.1"/>
    </source>
</evidence>
<keyword evidence="1" id="KW-1133">Transmembrane helix</keyword>
<protein>
    <submittedName>
        <fullName evidence="4">Reverse transcriptase domain-containing protein</fullName>
    </submittedName>
</protein>
<proteinExistence type="predicted"/>
<dbReference type="InterPro" id="IPR052055">
    <property type="entry name" value="Hepadnavirus_pol/RT"/>
</dbReference>
<organism evidence="3 4">
    <name type="scientific">Strongyloides venezuelensis</name>
    <name type="common">Threadworm</name>
    <dbReference type="NCBI Taxonomy" id="75913"/>
    <lineage>
        <taxon>Eukaryota</taxon>
        <taxon>Metazoa</taxon>
        <taxon>Ecdysozoa</taxon>
        <taxon>Nematoda</taxon>
        <taxon>Chromadorea</taxon>
        <taxon>Rhabditida</taxon>
        <taxon>Tylenchina</taxon>
        <taxon>Panagrolaimomorpha</taxon>
        <taxon>Strongyloidoidea</taxon>
        <taxon>Strongyloididae</taxon>
        <taxon>Strongyloides</taxon>
    </lineage>
</organism>
<dbReference type="AlphaFoldDB" id="A0A0K0FTD4"/>
<evidence type="ECO:0000256" key="1">
    <source>
        <dbReference type="SAM" id="Phobius"/>
    </source>
</evidence>
<dbReference type="WBParaSite" id="SVE_1523800.1">
    <property type="protein sequence ID" value="SVE_1523800.1"/>
    <property type="gene ID" value="SVE_1523800"/>
</dbReference>
<dbReference type="Gene3D" id="3.30.70.270">
    <property type="match status" value="1"/>
</dbReference>
<keyword evidence="3" id="KW-1185">Reference proteome</keyword>
<dbReference type="STRING" id="75913.A0A0K0FTD4"/>
<accession>A0A0K0FTD4</accession>
<dbReference type="PROSITE" id="PS50878">
    <property type="entry name" value="RT_POL"/>
    <property type="match status" value="1"/>
</dbReference>
<keyword evidence="1" id="KW-0472">Membrane</keyword>
<dbReference type="InterPro" id="IPR043128">
    <property type="entry name" value="Rev_trsase/Diguanyl_cyclase"/>
</dbReference>
<dbReference type="InterPro" id="IPR043502">
    <property type="entry name" value="DNA/RNA_pol_sf"/>
</dbReference>
<evidence type="ECO:0000313" key="3">
    <source>
        <dbReference type="Proteomes" id="UP000035680"/>
    </source>
</evidence>
<keyword evidence="1" id="KW-0812">Transmembrane</keyword>